<evidence type="ECO:0000313" key="2">
    <source>
        <dbReference type="EMBL" id="MCX2983057.1"/>
    </source>
</evidence>
<evidence type="ECO:0000313" key="3">
    <source>
        <dbReference type="Proteomes" id="UP001143362"/>
    </source>
</evidence>
<dbReference type="InterPro" id="IPR011250">
    <property type="entry name" value="OMP/PagP_B-barrel"/>
</dbReference>
<feature type="signal peptide" evidence="1">
    <location>
        <begin position="1"/>
        <end position="19"/>
    </location>
</feature>
<sequence length="265" mass="28488">MKKLLLAATVAAVSTTAVANDYRFEVDADFLANEVNKNADLETYAIGGTFYLAPVDDSMGPKAEAAFLNKSSDIHLGYGRTNLDAGIIDEDGDIWTLGGRFVTGNGIILEADYAASDIDNVSDTEVFGLGIGYYLNDTSTISLGYVSTEDDKIDFEDDIWSVGYKTLLNDSINLEADFDYSDPKGGKKAYGLTGAADYYLNENASIGGVLGYVSSDDDFAKAWVYGVRGEYFFSSMIAVNAGYTVSAPDKGDDNSIWSIGLTARF</sequence>
<keyword evidence="3" id="KW-1185">Reference proteome</keyword>
<reference evidence="2" key="1">
    <citation type="submission" date="2019-02" db="EMBL/GenBank/DDBJ databases">
        <authorList>
            <person name="Li S.-H."/>
        </authorList>
    </citation>
    <scope>NUCLEOTIDE SEQUENCE</scope>
    <source>
        <strain evidence="2">IMCC14734</strain>
    </source>
</reference>
<dbReference type="InterPro" id="IPR031593">
    <property type="entry name" value="Porin_7"/>
</dbReference>
<evidence type="ECO:0000256" key="1">
    <source>
        <dbReference type="SAM" id="SignalP"/>
    </source>
</evidence>
<dbReference type="EMBL" id="SHNN01000005">
    <property type="protein sequence ID" value="MCX2983057.1"/>
    <property type="molecule type" value="Genomic_DNA"/>
</dbReference>
<dbReference type="Proteomes" id="UP001143362">
    <property type="component" value="Unassembled WGS sequence"/>
</dbReference>
<dbReference type="SUPFAM" id="SSF56925">
    <property type="entry name" value="OMPA-like"/>
    <property type="match status" value="1"/>
</dbReference>
<dbReference type="InterPro" id="IPR023614">
    <property type="entry name" value="Porin_dom_sf"/>
</dbReference>
<dbReference type="Pfam" id="PF16956">
    <property type="entry name" value="Porin_7"/>
    <property type="match status" value="1"/>
</dbReference>
<proteinExistence type="predicted"/>
<organism evidence="2 3">
    <name type="scientific">Candidatus Litorirhabdus singularis</name>
    <dbReference type="NCBI Taxonomy" id="2518993"/>
    <lineage>
        <taxon>Bacteria</taxon>
        <taxon>Pseudomonadati</taxon>
        <taxon>Pseudomonadota</taxon>
        <taxon>Gammaproteobacteria</taxon>
        <taxon>Cellvibrionales</taxon>
        <taxon>Halieaceae</taxon>
        <taxon>Candidatus Litorirhabdus</taxon>
    </lineage>
</organism>
<dbReference type="RefSeq" id="WP_279247087.1">
    <property type="nucleotide sequence ID" value="NZ_SHNN01000005.1"/>
</dbReference>
<comment type="caution">
    <text evidence="2">The sequence shown here is derived from an EMBL/GenBank/DDBJ whole genome shotgun (WGS) entry which is preliminary data.</text>
</comment>
<feature type="chain" id="PRO_5047097708" evidence="1">
    <location>
        <begin position="20"/>
        <end position="265"/>
    </location>
</feature>
<dbReference type="Gene3D" id="2.40.160.10">
    <property type="entry name" value="Porin"/>
    <property type="match status" value="1"/>
</dbReference>
<name>A0ABT3TP16_9GAMM</name>
<gene>
    <name evidence="2" type="ORF">EYC98_19520</name>
</gene>
<dbReference type="SUPFAM" id="SSF56935">
    <property type="entry name" value="Porins"/>
    <property type="match status" value="1"/>
</dbReference>
<keyword evidence="1" id="KW-0732">Signal</keyword>
<accession>A0ABT3TP16</accession>
<protein>
    <submittedName>
        <fullName evidence="2">Porin</fullName>
    </submittedName>
</protein>